<dbReference type="Pfam" id="PF00892">
    <property type="entry name" value="EamA"/>
    <property type="match status" value="2"/>
</dbReference>
<keyword evidence="2" id="KW-0812">Transmembrane</keyword>
<feature type="transmembrane region" description="Helical" evidence="2">
    <location>
        <begin position="117"/>
        <end position="137"/>
    </location>
</feature>
<evidence type="ECO:0000256" key="2">
    <source>
        <dbReference type="SAM" id="Phobius"/>
    </source>
</evidence>
<feature type="transmembrane region" description="Helical" evidence="2">
    <location>
        <begin position="169"/>
        <end position="188"/>
    </location>
</feature>
<keyword evidence="2" id="KW-0472">Membrane</keyword>
<dbReference type="PANTHER" id="PTHR12715">
    <property type="entry name" value="TRANSPORTER, DRUG/METABOLITE EXPORTER FAMILY"/>
    <property type="match status" value="1"/>
</dbReference>
<dbReference type="InterPro" id="IPR037185">
    <property type="entry name" value="EmrE-like"/>
</dbReference>
<name>A0ABR9MW33_9MICO</name>
<feature type="transmembrane region" description="Helical" evidence="2">
    <location>
        <begin position="234"/>
        <end position="255"/>
    </location>
</feature>
<dbReference type="SUPFAM" id="SSF103481">
    <property type="entry name" value="Multidrug resistance efflux transporter EmrE"/>
    <property type="match status" value="2"/>
</dbReference>
<feature type="domain" description="EamA" evidence="3">
    <location>
        <begin position="171"/>
        <end position="304"/>
    </location>
</feature>
<comment type="similarity">
    <text evidence="1">Belongs to the EamA transporter family.</text>
</comment>
<feature type="transmembrane region" description="Helical" evidence="2">
    <location>
        <begin position="25"/>
        <end position="49"/>
    </location>
</feature>
<evidence type="ECO:0000259" key="3">
    <source>
        <dbReference type="Pfam" id="PF00892"/>
    </source>
</evidence>
<keyword evidence="2" id="KW-1133">Transmembrane helix</keyword>
<feature type="transmembrane region" description="Helical" evidence="2">
    <location>
        <begin position="262"/>
        <end position="281"/>
    </location>
</feature>
<evidence type="ECO:0000256" key="1">
    <source>
        <dbReference type="ARBA" id="ARBA00007362"/>
    </source>
</evidence>
<dbReference type="PANTHER" id="PTHR12715:SF4">
    <property type="entry name" value="EAMA DOMAIN-CONTAINING PROTEIN"/>
    <property type="match status" value="1"/>
</dbReference>
<dbReference type="RefSeq" id="WP_192862167.1">
    <property type="nucleotide sequence ID" value="NZ_JADAQT010000066.1"/>
</dbReference>
<comment type="caution">
    <text evidence="4">The sequence shown here is derived from an EMBL/GenBank/DDBJ whole genome shotgun (WGS) entry which is preliminary data.</text>
</comment>
<organism evidence="4 5">
    <name type="scientific">Myceligenerans pegani</name>
    <dbReference type="NCBI Taxonomy" id="2776917"/>
    <lineage>
        <taxon>Bacteria</taxon>
        <taxon>Bacillati</taxon>
        <taxon>Actinomycetota</taxon>
        <taxon>Actinomycetes</taxon>
        <taxon>Micrococcales</taxon>
        <taxon>Promicromonosporaceae</taxon>
        <taxon>Myceligenerans</taxon>
    </lineage>
</organism>
<feature type="transmembrane region" description="Helical" evidence="2">
    <location>
        <begin position="200"/>
        <end position="222"/>
    </location>
</feature>
<dbReference type="InterPro" id="IPR000620">
    <property type="entry name" value="EamA_dom"/>
</dbReference>
<proteinExistence type="inferred from homology"/>
<gene>
    <name evidence="4" type="ORF">IHE71_07710</name>
</gene>
<feature type="transmembrane region" description="Helical" evidence="2">
    <location>
        <begin position="287"/>
        <end position="304"/>
    </location>
</feature>
<feature type="transmembrane region" description="Helical" evidence="2">
    <location>
        <begin position="144"/>
        <end position="163"/>
    </location>
</feature>
<reference evidence="4 5" key="1">
    <citation type="submission" date="2020-10" db="EMBL/GenBank/DDBJ databases">
        <title>Myceligenerans pegani sp. nov., an endophytic actinomycete isolated from Peganum harmala L. in Xinjiang, China.</title>
        <authorList>
            <person name="Xin L."/>
        </authorList>
    </citation>
    <scope>NUCLEOTIDE SEQUENCE [LARGE SCALE GENOMIC DNA]</scope>
    <source>
        <strain evidence="4 5">TRM65318</strain>
    </source>
</reference>
<evidence type="ECO:0000313" key="5">
    <source>
        <dbReference type="Proteomes" id="UP000625527"/>
    </source>
</evidence>
<protein>
    <submittedName>
        <fullName evidence="4">DMT family transporter</fullName>
    </submittedName>
</protein>
<feature type="transmembrane region" description="Helical" evidence="2">
    <location>
        <begin position="86"/>
        <end position="105"/>
    </location>
</feature>
<sequence>MNSTAVVPELRDNLPDEPSGSRARYLVPLAAGVTVVLWASAFIGIRAAGHDYSPGALTLGRIVVGTLALTVLAAVTGKLRIPRGRLLAGVIVWGVLWFGVYNIALNAAERTLDAGTAAMLVQLAPILTAVVAGLTLGEGFPARLLTGIGVAFTGVVVIAWASSSGTADLEAVLLGLAAAVLYSAGALLQKRMLPRVDALTMTWLGCLAGTVAALPFTGTLIAEVAAAPVGATLGVVYLGVVPTAIAFATWGYALSHTTAGRLSATTYAVPPIAVLLSWWLLGEVPGPIVLIGGALSLGGVILATRRPRTR</sequence>
<feature type="domain" description="EamA" evidence="3">
    <location>
        <begin position="33"/>
        <end position="159"/>
    </location>
</feature>
<dbReference type="InterPro" id="IPR052756">
    <property type="entry name" value="Alkyne_AA_exporter"/>
</dbReference>
<accession>A0ABR9MW33</accession>
<keyword evidence="5" id="KW-1185">Reference proteome</keyword>
<feature type="transmembrane region" description="Helical" evidence="2">
    <location>
        <begin position="55"/>
        <end position="74"/>
    </location>
</feature>
<dbReference type="EMBL" id="JADAQT010000066">
    <property type="protein sequence ID" value="MBE1875592.1"/>
    <property type="molecule type" value="Genomic_DNA"/>
</dbReference>
<dbReference type="Proteomes" id="UP000625527">
    <property type="component" value="Unassembled WGS sequence"/>
</dbReference>
<evidence type="ECO:0000313" key="4">
    <source>
        <dbReference type="EMBL" id="MBE1875592.1"/>
    </source>
</evidence>